<sequence length="149" mass="15972">MGPHVADLTISTEDYEADGRMPDRLAKEGGNEAPRFVVAGVPKDAVELALVVHDPDAPMARGFTHWVVYGLPAIDGAIDPSLGRAAPTSAGEPGWYGPQPPVGHGTHRYYAWVYALSEPIGGEPTREAFLDRHAGAILEQNRVVGTYSR</sequence>
<proteinExistence type="inferred from homology"/>
<dbReference type="InterPro" id="IPR036610">
    <property type="entry name" value="PEBP-like_sf"/>
</dbReference>
<evidence type="ECO:0000313" key="2">
    <source>
        <dbReference type="EMBL" id="SDH62306.1"/>
    </source>
</evidence>
<organism evidence="2 3">
    <name type="scientific">Agrococcus jejuensis</name>
    <dbReference type="NCBI Taxonomy" id="399736"/>
    <lineage>
        <taxon>Bacteria</taxon>
        <taxon>Bacillati</taxon>
        <taxon>Actinomycetota</taxon>
        <taxon>Actinomycetes</taxon>
        <taxon>Micrococcales</taxon>
        <taxon>Microbacteriaceae</taxon>
        <taxon>Agrococcus</taxon>
    </lineage>
</organism>
<dbReference type="STRING" id="399736.SAMN04489720_1812"/>
<dbReference type="CDD" id="cd00865">
    <property type="entry name" value="PEBP_bact_arch"/>
    <property type="match status" value="1"/>
</dbReference>
<evidence type="ECO:0000256" key="1">
    <source>
        <dbReference type="ARBA" id="ARBA00007120"/>
    </source>
</evidence>
<dbReference type="InterPro" id="IPR008914">
    <property type="entry name" value="PEBP"/>
</dbReference>
<accession>A0A1G8DX33</accession>
<dbReference type="RefSeq" id="WP_197674589.1">
    <property type="nucleotide sequence ID" value="NZ_LT629695.1"/>
</dbReference>
<dbReference type="EMBL" id="LT629695">
    <property type="protein sequence ID" value="SDH62306.1"/>
    <property type="molecule type" value="Genomic_DNA"/>
</dbReference>
<dbReference type="Pfam" id="PF01161">
    <property type="entry name" value="PBP"/>
    <property type="match status" value="1"/>
</dbReference>
<dbReference type="AlphaFoldDB" id="A0A1G8DX33"/>
<dbReference type="Proteomes" id="UP000198822">
    <property type="component" value="Chromosome I"/>
</dbReference>
<dbReference type="SUPFAM" id="SSF49777">
    <property type="entry name" value="PEBP-like"/>
    <property type="match status" value="1"/>
</dbReference>
<dbReference type="InterPro" id="IPR005247">
    <property type="entry name" value="YbhB_YbcL/LppC-like"/>
</dbReference>
<evidence type="ECO:0000313" key="3">
    <source>
        <dbReference type="Proteomes" id="UP000198822"/>
    </source>
</evidence>
<reference evidence="3" key="1">
    <citation type="submission" date="2016-10" db="EMBL/GenBank/DDBJ databases">
        <authorList>
            <person name="Varghese N."/>
            <person name="Submissions S."/>
        </authorList>
    </citation>
    <scope>NUCLEOTIDE SEQUENCE [LARGE SCALE GENOMIC DNA]</scope>
    <source>
        <strain evidence="3">DSM 22002</strain>
    </source>
</reference>
<gene>
    <name evidence="2" type="ORF">SAMN04489720_1812</name>
</gene>
<keyword evidence="3" id="KW-1185">Reference proteome</keyword>
<dbReference type="Gene3D" id="3.90.280.10">
    <property type="entry name" value="PEBP-like"/>
    <property type="match status" value="1"/>
</dbReference>
<protein>
    <submittedName>
        <fullName evidence="2">Phospholipid-binding protein, PBP family</fullName>
    </submittedName>
</protein>
<name>A0A1G8DX33_9MICO</name>
<comment type="similarity">
    <text evidence="1">Belongs to the UPF0098 family.</text>
</comment>